<dbReference type="InterPro" id="IPR014001">
    <property type="entry name" value="Helicase_ATP-bd"/>
</dbReference>
<evidence type="ECO:0000256" key="8">
    <source>
        <dbReference type="ARBA" id="ARBA00022840"/>
    </source>
</evidence>
<evidence type="ECO:0000256" key="5">
    <source>
        <dbReference type="ARBA" id="ARBA00022741"/>
    </source>
</evidence>
<evidence type="ECO:0000313" key="12">
    <source>
        <dbReference type="EMBL" id="RDB55085.1"/>
    </source>
</evidence>
<dbReference type="GO" id="GO:0004386">
    <property type="term" value="F:helicase activity"/>
    <property type="evidence" value="ECO:0007669"/>
    <property type="project" value="UniProtKB-KW"/>
</dbReference>
<evidence type="ECO:0000256" key="1">
    <source>
        <dbReference type="ARBA" id="ARBA00006847"/>
    </source>
</evidence>
<dbReference type="InterPro" id="IPR027417">
    <property type="entry name" value="P-loop_NTPase"/>
</dbReference>
<evidence type="ECO:0000256" key="3">
    <source>
        <dbReference type="ARBA" id="ARBA00022722"/>
    </source>
</evidence>
<dbReference type="PROSITE" id="PS51192">
    <property type="entry name" value="HELICASE_ATP_BIND_1"/>
    <property type="match status" value="1"/>
</dbReference>
<protein>
    <submittedName>
        <fullName evidence="12">CRISPR-associated helicase/endonuclease Cas3</fullName>
    </submittedName>
</protein>
<feature type="domain" description="Helicase ATP-binding" evidence="10">
    <location>
        <begin position="241"/>
        <end position="411"/>
    </location>
</feature>
<dbReference type="SMART" id="SM00487">
    <property type="entry name" value="DEXDc"/>
    <property type="match status" value="1"/>
</dbReference>
<dbReference type="GO" id="GO:0051607">
    <property type="term" value="P:defense response to virus"/>
    <property type="evidence" value="ECO:0007669"/>
    <property type="project" value="UniProtKB-KW"/>
</dbReference>
<dbReference type="GO" id="GO:0005524">
    <property type="term" value="F:ATP binding"/>
    <property type="evidence" value="ECO:0007669"/>
    <property type="project" value="UniProtKB-KW"/>
</dbReference>
<dbReference type="GO" id="GO:0046872">
    <property type="term" value="F:metal ion binding"/>
    <property type="evidence" value="ECO:0007669"/>
    <property type="project" value="UniProtKB-KW"/>
</dbReference>
<dbReference type="InterPro" id="IPR006674">
    <property type="entry name" value="HD_domain"/>
</dbReference>
<keyword evidence="12" id="KW-0255">Endonuclease</keyword>
<dbReference type="InterPro" id="IPR011545">
    <property type="entry name" value="DEAD/DEAH_box_helicase_dom"/>
</dbReference>
<keyword evidence="4" id="KW-0479">Metal-binding</keyword>
<evidence type="ECO:0000256" key="9">
    <source>
        <dbReference type="ARBA" id="ARBA00023118"/>
    </source>
</evidence>
<comment type="caution">
    <text evidence="12">The sequence shown here is derived from an EMBL/GenBank/DDBJ whole genome shotgun (WGS) entry which is preliminary data.</text>
</comment>
<dbReference type="EMBL" id="PPTP01000006">
    <property type="protein sequence ID" value="RDB55085.1"/>
    <property type="molecule type" value="Genomic_DNA"/>
</dbReference>
<comment type="similarity">
    <text evidence="2">In the central section; belongs to the CRISPR-associated helicase Cas3 family.</text>
</comment>
<proteinExistence type="inferred from homology"/>
<keyword evidence="9" id="KW-0051">Antiviral defense</keyword>
<keyword evidence="8" id="KW-0067">ATP-binding</keyword>
<keyword evidence="6" id="KW-0378">Hydrolase</keyword>
<dbReference type="InterPro" id="IPR006483">
    <property type="entry name" value="CRISPR-assoc_Cas3_HD"/>
</dbReference>
<dbReference type="Gene3D" id="1.10.3210.30">
    <property type="match status" value="1"/>
</dbReference>
<accession>A0A369LA83</accession>
<dbReference type="InterPro" id="IPR054712">
    <property type="entry name" value="Cas3-like_dom"/>
</dbReference>
<gene>
    <name evidence="12" type="ORF">C1880_07630</name>
</gene>
<dbReference type="InterPro" id="IPR038257">
    <property type="entry name" value="CRISPR-assoc_Cas3_HD_sf"/>
</dbReference>
<dbReference type="PROSITE" id="PS51643">
    <property type="entry name" value="HD_CAS3"/>
    <property type="match status" value="1"/>
</dbReference>
<dbReference type="GO" id="GO:0016787">
    <property type="term" value="F:hydrolase activity"/>
    <property type="evidence" value="ECO:0007669"/>
    <property type="project" value="UniProtKB-KW"/>
</dbReference>
<name>A0A369LA83_9ACTN</name>
<dbReference type="Pfam" id="PF00270">
    <property type="entry name" value="DEAD"/>
    <property type="match status" value="1"/>
</dbReference>
<sequence length="754" mass="82264">MEGSREEGAHFPDAAPEYVAHISEDGERVESVETHLRQVAQLASTFADDFGAASWAYAAGIAHDIGKFSLAFQRRILHDGPKVDHSTAGAAELSKYAAGMLSYCVAGHHGGLPNGGTILDDGGTLLGRLNAAERNAIPDYSSYRNEITLSCPDAPRFSVIPSDNESGAFSTSFMTRMVFSCLVDADFLCTEAFMNNAGRQGVEGDSLEVLRDRIEKHLQSFYPPRTWVNEIRCSLLDDCLTASSQQPGVFSLTAPTGSGKTWGLLRFALNHACSQSKPMRRVICAIPYTSIIEQNAQEYRTVLGAENVLEHHSSFDYGESDDPKDLGYRLRLAAENWDAPVVVTTNVQLFESLYASKTSRCRKLHNIANSVILLDEAQMIPVKYLKPCVKALSELVNNYGCSVVLCTATQPCLDGFFAEEGHEVREIAANPAALATALSRVRYQSDGAVADDALAQSLLGQHQALCIVNSRKQARALYDKLAEQSKDGLFHLTTMMHPLHRQKKIAEIKALLDAGQRCVVVATCLVEAGVDFDFPVVYRAVSGVDSLVQAGGRCNREGKREKGASIVHVFTPADHYVVPAEVEQRAAVAQSVMPSLLSASDSCLEVEDAVPAYFNRLYKAKGERELDAKNVVPRMSQLDPRRSPRDGSPICVFPFSDVGSDFKLIEEGSFPLVIPCEENEGAIERARSGLLTRGDQRLLSRYTVSIYLNDLKALDGVGAIEPLSASTYILLDRQSYRDDVGLDIAREGGDALFC</sequence>
<dbReference type="InterPro" id="IPR006474">
    <property type="entry name" value="Helicase_Cas3_CRISPR-ass_core"/>
</dbReference>
<dbReference type="RefSeq" id="WP_114620949.1">
    <property type="nucleotide sequence ID" value="NZ_PPTP01000006.1"/>
</dbReference>
<dbReference type="Pfam" id="PF01966">
    <property type="entry name" value="HD"/>
    <property type="match status" value="1"/>
</dbReference>
<keyword evidence="3" id="KW-0540">Nuclease</keyword>
<evidence type="ECO:0000256" key="6">
    <source>
        <dbReference type="ARBA" id="ARBA00022801"/>
    </source>
</evidence>
<dbReference type="CDD" id="cd09641">
    <property type="entry name" value="Cas3''_I"/>
    <property type="match status" value="1"/>
</dbReference>
<dbReference type="SUPFAM" id="SSF109604">
    <property type="entry name" value="HD-domain/PDEase-like"/>
    <property type="match status" value="1"/>
</dbReference>
<dbReference type="GO" id="GO:0004519">
    <property type="term" value="F:endonuclease activity"/>
    <property type="evidence" value="ECO:0007669"/>
    <property type="project" value="UniProtKB-KW"/>
</dbReference>
<feature type="domain" description="HD Cas3-type" evidence="11">
    <location>
        <begin position="25"/>
        <end position="188"/>
    </location>
</feature>
<evidence type="ECO:0000259" key="11">
    <source>
        <dbReference type="PROSITE" id="PS51643"/>
    </source>
</evidence>
<dbReference type="SUPFAM" id="SSF52540">
    <property type="entry name" value="P-loop containing nucleoside triphosphate hydrolases"/>
    <property type="match status" value="1"/>
</dbReference>
<dbReference type="Pfam" id="PF22590">
    <property type="entry name" value="Cas3-like_C_2"/>
    <property type="match status" value="1"/>
</dbReference>
<evidence type="ECO:0000313" key="13">
    <source>
        <dbReference type="Proteomes" id="UP000253792"/>
    </source>
</evidence>
<keyword evidence="13" id="KW-1185">Reference proteome</keyword>
<dbReference type="AlphaFoldDB" id="A0A369LA83"/>
<evidence type="ECO:0000256" key="2">
    <source>
        <dbReference type="ARBA" id="ARBA00009046"/>
    </source>
</evidence>
<dbReference type="OrthoDB" id="9810236at2"/>
<dbReference type="NCBIfam" id="TIGR01587">
    <property type="entry name" value="cas3_core"/>
    <property type="match status" value="1"/>
</dbReference>
<reference evidence="12 13" key="1">
    <citation type="journal article" date="2018" name="Elife">
        <title>Discovery and characterization of a prevalent human gut bacterial enzyme sufficient for the inactivation of a family of plant toxins.</title>
        <authorList>
            <person name="Koppel N."/>
            <person name="Bisanz J.E."/>
            <person name="Pandelia M.E."/>
            <person name="Turnbaugh P.J."/>
            <person name="Balskus E.P."/>
        </authorList>
    </citation>
    <scope>NUCLEOTIDE SEQUENCE [LARGE SCALE GENOMIC DNA]</scope>
    <source>
        <strain evidence="13">anaerobia AP69FAA</strain>
    </source>
</reference>
<organism evidence="12 13">
    <name type="scientific">Senegalimassilia anaerobia</name>
    <dbReference type="NCBI Taxonomy" id="1473216"/>
    <lineage>
        <taxon>Bacteria</taxon>
        <taxon>Bacillati</taxon>
        <taxon>Actinomycetota</taxon>
        <taxon>Coriobacteriia</taxon>
        <taxon>Coriobacteriales</taxon>
        <taxon>Coriobacteriaceae</taxon>
        <taxon>Senegalimassilia</taxon>
    </lineage>
</organism>
<evidence type="ECO:0000259" key="10">
    <source>
        <dbReference type="PROSITE" id="PS51192"/>
    </source>
</evidence>
<dbReference type="Proteomes" id="UP000253792">
    <property type="component" value="Unassembled WGS sequence"/>
</dbReference>
<keyword evidence="5" id="KW-0547">Nucleotide-binding</keyword>
<evidence type="ECO:0000256" key="4">
    <source>
        <dbReference type="ARBA" id="ARBA00022723"/>
    </source>
</evidence>
<keyword evidence="7" id="KW-0347">Helicase</keyword>
<dbReference type="Gene3D" id="3.40.50.300">
    <property type="entry name" value="P-loop containing nucleotide triphosphate hydrolases"/>
    <property type="match status" value="2"/>
</dbReference>
<evidence type="ECO:0000256" key="7">
    <source>
        <dbReference type="ARBA" id="ARBA00022806"/>
    </source>
</evidence>
<comment type="similarity">
    <text evidence="1">In the N-terminal section; belongs to the CRISPR-associated nuclease Cas3-HD family.</text>
</comment>
<dbReference type="GO" id="GO:0003676">
    <property type="term" value="F:nucleic acid binding"/>
    <property type="evidence" value="ECO:0007669"/>
    <property type="project" value="InterPro"/>
</dbReference>
<dbReference type="NCBIfam" id="TIGR01596">
    <property type="entry name" value="cas3_HD"/>
    <property type="match status" value="1"/>
</dbReference>
<dbReference type="CDD" id="cd17930">
    <property type="entry name" value="DEXHc_cas3"/>
    <property type="match status" value="1"/>
</dbReference>